<dbReference type="EMBL" id="QYAD01000003">
    <property type="protein sequence ID" value="MBL3690380.1"/>
    <property type="molecule type" value="Genomic_DNA"/>
</dbReference>
<name>A0ABS1SRX6_9MICO</name>
<organism evidence="1 2">
    <name type="scientific">Leucobacter chromiireducens subsp. chromiireducens</name>
    <dbReference type="NCBI Taxonomy" id="660067"/>
    <lineage>
        <taxon>Bacteria</taxon>
        <taxon>Bacillati</taxon>
        <taxon>Actinomycetota</taxon>
        <taxon>Actinomycetes</taxon>
        <taxon>Micrococcales</taxon>
        <taxon>Microbacteriaceae</taxon>
        <taxon>Leucobacter</taxon>
    </lineage>
</organism>
<comment type="caution">
    <text evidence="1">The sequence shown here is derived from an EMBL/GenBank/DDBJ whole genome shotgun (WGS) entry which is preliminary data.</text>
</comment>
<dbReference type="Pfam" id="PF19136">
    <property type="entry name" value="DUF5819"/>
    <property type="match status" value="1"/>
</dbReference>
<dbReference type="Proteomes" id="UP001646141">
    <property type="component" value="Unassembled WGS sequence"/>
</dbReference>
<proteinExistence type="predicted"/>
<sequence length="250" mass="27996">MQITAAVALVLLIVHMFFTAVVNTPNSDIKYNVLPGAAADRYAKPYLVQDYKIFAPDPADTDRQLWVRAWIEDESGAKEATEWINATHIELAATYRKTLRKQLSIVGAERLMGAFSKLSEDHKSVAAENHLDGDALYGLRDAMVAADGSNQAAVDEFIRADNYVTSYATQVAYALWGDSGTIRGVQVRAVYDPVVRWADRKDPNAERPPSRYTDLGWVPPMEWPAQDRDAFARTFRAWAEQAEPQMEATR</sequence>
<protein>
    <submittedName>
        <fullName evidence="1">Uncharacterized protein</fullName>
    </submittedName>
</protein>
<dbReference type="InterPro" id="IPR043857">
    <property type="entry name" value="DUF5819"/>
</dbReference>
<accession>A0ABS1SRX6</accession>
<evidence type="ECO:0000313" key="1">
    <source>
        <dbReference type="EMBL" id="MBL3690380.1"/>
    </source>
</evidence>
<gene>
    <name evidence="1" type="ORF">D3226_10465</name>
</gene>
<reference evidence="1 2" key="1">
    <citation type="submission" date="2018-09" db="EMBL/GenBank/DDBJ databases">
        <title>Comparative genomics of Leucobacter spp.</title>
        <authorList>
            <person name="Reis A.C."/>
            <person name="Kolvenbach B.A."/>
            <person name="Corvini P.F.X."/>
            <person name="Nunes O.C."/>
        </authorList>
    </citation>
    <scope>NUCLEOTIDE SEQUENCE [LARGE SCALE GENOMIC DNA]</scope>
    <source>
        <strain evidence="1 2">L-1</strain>
    </source>
</reference>
<keyword evidence="2" id="KW-1185">Reference proteome</keyword>
<evidence type="ECO:0000313" key="2">
    <source>
        <dbReference type="Proteomes" id="UP001646141"/>
    </source>
</evidence>